<reference evidence="2 3" key="1">
    <citation type="submission" date="2015-04" db="EMBL/GenBank/DDBJ databases">
        <title>Lasius niger genome sequencing.</title>
        <authorList>
            <person name="Konorov E.A."/>
            <person name="Nikitin M.A."/>
            <person name="Kirill M.V."/>
            <person name="Chang P."/>
        </authorList>
    </citation>
    <scope>NUCLEOTIDE SEQUENCE [LARGE SCALE GENOMIC DNA]</scope>
    <source>
        <tissue evidence="2">Whole</tissue>
    </source>
</reference>
<organism evidence="2 3">
    <name type="scientific">Lasius niger</name>
    <name type="common">Black garden ant</name>
    <dbReference type="NCBI Taxonomy" id="67767"/>
    <lineage>
        <taxon>Eukaryota</taxon>
        <taxon>Metazoa</taxon>
        <taxon>Ecdysozoa</taxon>
        <taxon>Arthropoda</taxon>
        <taxon>Hexapoda</taxon>
        <taxon>Insecta</taxon>
        <taxon>Pterygota</taxon>
        <taxon>Neoptera</taxon>
        <taxon>Endopterygota</taxon>
        <taxon>Hymenoptera</taxon>
        <taxon>Apocrita</taxon>
        <taxon>Aculeata</taxon>
        <taxon>Formicoidea</taxon>
        <taxon>Formicidae</taxon>
        <taxon>Formicinae</taxon>
        <taxon>Lasius</taxon>
        <taxon>Lasius</taxon>
    </lineage>
</organism>
<feature type="transmembrane region" description="Helical" evidence="1">
    <location>
        <begin position="28"/>
        <end position="47"/>
    </location>
</feature>
<keyword evidence="3" id="KW-1185">Reference proteome</keyword>
<keyword evidence="1" id="KW-1133">Transmembrane helix</keyword>
<comment type="caution">
    <text evidence="2">The sequence shown here is derived from an EMBL/GenBank/DDBJ whole genome shotgun (WGS) entry which is preliminary data.</text>
</comment>
<accession>A0A0J7MSX1</accession>
<evidence type="ECO:0000313" key="2">
    <source>
        <dbReference type="EMBL" id="KMQ83595.1"/>
    </source>
</evidence>
<sequence length="106" mass="12176">MCSHFYRRNQNEKVKSVVSLEKSTARMIFTRVAFILFLGLYSNILLVSCKDQNVTEVNVTEANVTELNEPDFATRKICVKMIFPSINWASALSFTQLLETETLKLH</sequence>
<protein>
    <submittedName>
        <fullName evidence="2">D-3-phosphoglycerate dehydrogenase</fullName>
    </submittedName>
</protein>
<dbReference type="Proteomes" id="UP000036403">
    <property type="component" value="Unassembled WGS sequence"/>
</dbReference>
<dbReference type="PaxDb" id="67767-A0A0J7MSX1"/>
<dbReference type="AlphaFoldDB" id="A0A0J7MSX1"/>
<proteinExistence type="predicted"/>
<evidence type="ECO:0000256" key="1">
    <source>
        <dbReference type="SAM" id="Phobius"/>
    </source>
</evidence>
<keyword evidence="1" id="KW-0472">Membrane</keyword>
<keyword evidence="1" id="KW-0812">Transmembrane</keyword>
<evidence type="ECO:0000313" key="3">
    <source>
        <dbReference type="Proteomes" id="UP000036403"/>
    </source>
</evidence>
<name>A0A0J7MSX1_LASNI</name>
<dbReference type="EMBL" id="LBMM01019199">
    <property type="protein sequence ID" value="KMQ83595.1"/>
    <property type="molecule type" value="Genomic_DNA"/>
</dbReference>
<gene>
    <name evidence="2" type="ORF">RF55_19583</name>
</gene>